<feature type="transmembrane region" description="Helical" evidence="1">
    <location>
        <begin position="36"/>
        <end position="57"/>
    </location>
</feature>
<sequence length="223" mass="25140">MQPLVNQCGGRAAIAAYLAGTLAIGVVDFFCFPWPYLLVTAAAPLFLLIPPLAYRLLRLRPVPALSRAVALFAFLAYGVGIAMKGYHWFPWFDKFVHLLSGVLFALLGLCLFAYLKRNRPLAKEDAPFAFYFALSFPMLIAACWEIAEYACDFVFHTDPQRVLTTGIHDTMLDMIACLLGTLLVLWALWRFHRRRKTGPLMRVFLDFWQANAAVPAPLESRAH</sequence>
<dbReference type="AlphaFoldDB" id="A0AAQ1MBQ4"/>
<comment type="caution">
    <text evidence="3">The sequence shown here is derived from an EMBL/GenBank/DDBJ whole genome shotgun (WGS) entry which is preliminary data.</text>
</comment>
<reference evidence="3" key="1">
    <citation type="submission" date="2016-11" db="EMBL/GenBank/DDBJ databases">
        <authorList>
            <person name="Varghese N."/>
            <person name="Submissions S."/>
        </authorList>
    </citation>
    <scope>NUCLEOTIDE SEQUENCE</scope>
    <source>
        <strain evidence="3">DSM 4029</strain>
    </source>
</reference>
<keyword evidence="1" id="KW-1133">Transmembrane helix</keyword>
<feature type="transmembrane region" description="Helical" evidence="1">
    <location>
        <begin position="167"/>
        <end position="189"/>
    </location>
</feature>
<proteinExistence type="predicted"/>
<evidence type="ECO:0000313" key="3">
    <source>
        <dbReference type="EMBL" id="SHF78126.1"/>
    </source>
</evidence>
<dbReference type="EMBL" id="WWVX01000004">
    <property type="protein sequence ID" value="MZL69554.1"/>
    <property type="molecule type" value="Genomic_DNA"/>
</dbReference>
<keyword evidence="5" id="KW-1185">Reference proteome</keyword>
<dbReference type="Pfam" id="PF09997">
    <property type="entry name" value="DUF2238"/>
    <property type="match status" value="1"/>
</dbReference>
<evidence type="ECO:0000256" key="1">
    <source>
        <dbReference type="SAM" id="Phobius"/>
    </source>
</evidence>
<accession>A0AAQ1MBQ4</accession>
<evidence type="ECO:0000313" key="2">
    <source>
        <dbReference type="EMBL" id="MZL69554.1"/>
    </source>
</evidence>
<name>A0AAQ1MBQ4_9FIRM</name>
<keyword evidence="1" id="KW-0812">Transmembrane</keyword>
<evidence type="ECO:0000313" key="5">
    <source>
        <dbReference type="Proteomes" id="UP000474718"/>
    </source>
</evidence>
<feature type="transmembrane region" description="Helical" evidence="1">
    <location>
        <begin position="12"/>
        <end position="30"/>
    </location>
</feature>
<evidence type="ECO:0000313" key="4">
    <source>
        <dbReference type="Proteomes" id="UP000184089"/>
    </source>
</evidence>
<gene>
    <name evidence="2" type="ORF">GT747_07255</name>
    <name evidence="3" type="ORF">SAMN05444424_0657</name>
</gene>
<organism evidence="3 4">
    <name type="scientific">Bittarella massiliensis</name>
    <name type="common">ex Durand et al. 2017</name>
    <dbReference type="NCBI Taxonomy" id="1720313"/>
    <lineage>
        <taxon>Bacteria</taxon>
        <taxon>Bacillati</taxon>
        <taxon>Bacillota</taxon>
        <taxon>Clostridia</taxon>
        <taxon>Eubacteriales</taxon>
        <taxon>Oscillospiraceae</taxon>
        <taxon>Bittarella (ex Durand et al. 2017)</taxon>
    </lineage>
</organism>
<protein>
    <submittedName>
        <fullName evidence="2">DUF2238 domain-containing protein</fullName>
    </submittedName>
    <submittedName>
        <fullName evidence="3">Predicted membrane protein</fullName>
    </submittedName>
</protein>
<feature type="transmembrane region" description="Helical" evidence="1">
    <location>
        <begin position="69"/>
        <end position="89"/>
    </location>
</feature>
<feature type="transmembrane region" description="Helical" evidence="1">
    <location>
        <begin position="95"/>
        <end position="115"/>
    </location>
</feature>
<dbReference type="RefSeq" id="WP_021659880.1">
    <property type="nucleotide sequence ID" value="NZ_FQVY01000001.1"/>
</dbReference>
<dbReference type="Proteomes" id="UP000474718">
    <property type="component" value="Unassembled WGS sequence"/>
</dbReference>
<dbReference type="Proteomes" id="UP000184089">
    <property type="component" value="Unassembled WGS sequence"/>
</dbReference>
<reference evidence="2 5" key="3">
    <citation type="journal article" date="2019" name="Nat. Med.">
        <title>A library of human gut bacterial isolates paired with longitudinal multiomics data enables mechanistic microbiome research.</title>
        <authorList>
            <person name="Poyet M."/>
            <person name="Groussin M."/>
            <person name="Gibbons S.M."/>
            <person name="Avila-Pacheco J."/>
            <person name="Jiang X."/>
            <person name="Kearney S.M."/>
            <person name="Perrotta A.R."/>
            <person name="Berdy B."/>
            <person name="Zhao S."/>
            <person name="Lieberman T.D."/>
            <person name="Swanson P.K."/>
            <person name="Smith M."/>
            <person name="Roesemann S."/>
            <person name="Alexander J.E."/>
            <person name="Rich S.A."/>
            <person name="Livny J."/>
            <person name="Vlamakis H."/>
            <person name="Clish C."/>
            <person name="Bullock K."/>
            <person name="Deik A."/>
            <person name="Scott J."/>
            <person name="Pierce K.A."/>
            <person name="Xavier R.J."/>
            <person name="Alm E.J."/>
        </authorList>
    </citation>
    <scope>NUCLEOTIDE SEQUENCE [LARGE SCALE GENOMIC DNA]</scope>
    <source>
        <strain evidence="2 5">BIOML-A2</strain>
    </source>
</reference>
<dbReference type="InterPro" id="IPR014509">
    <property type="entry name" value="YjdF-like"/>
</dbReference>
<dbReference type="EMBL" id="FQVY01000001">
    <property type="protein sequence ID" value="SHF78126.1"/>
    <property type="molecule type" value="Genomic_DNA"/>
</dbReference>
<keyword evidence="1" id="KW-0472">Membrane</keyword>
<reference evidence="4" key="2">
    <citation type="submission" date="2016-11" db="EMBL/GenBank/DDBJ databases">
        <authorList>
            <person name="Jaros S."/>
            <person name="Januszkiewicz K."/>
            <person name="Wedrychowicz H."/>
        </authorList>
    </citation>
    <scope>NUCLEOTIDE SEQUENCE [LARGE SCALE GENOMIC DNA]</scope>
    <source>
        <strain evidence="4">DSM 4029</strain>
    </source>
</reference>
<feature type="transmembrane region" description="Helical" evidence="1">
    <location>
        <begin position="127"/>
        <end position="147"/>
    </location>
</feature>